<evidence type="ECO:0000313" key="5">
    <source>
        <dbReference type="EMBL" id="EHR32606.1"/>
    </source>
</evidence>
<protein>
    <recommendedName>
        <fullName evidence="4">SHSP domain-containing protein</fullName>
    </recommendedName>
</protein>
<dbReference type="InterPro" id="IPR002068">
    <property type="entry name" value="A-crystallin/Hsp20_dom"/>
</dbReference>
<evidence type="ECO:0000313" key="6">
    <source>
        <dbReference type="Proteomes" id="UP000004191"/>
    </source>
</evidence>
<dbReference type="AlphaFoldDB" id="H3NQC6"/>
<gene>
    <name evidence="5" type="ORF">HMPREF9709_01537</name>
</gene>
<dbReference type="InterPro" id="IPR044587">
    <property type="entry name" value="HSP21-like"/>
</dbReference>
<dbReference type="InterPro" id="IPR008978">
    <property type="entry name" value="HSP20-like_chaperone"/>
</dbReference>
<sequence length="143" mass="16939">MRSLLPRVRNGFLEPTFDDMYDVFDRFMSDTPSQLFENKFKVDLQNNEKEYVIDAEFPGYSKEDIKITIENDHLVIGCEHKEEKEDKDKNYIHKERSYSSMQRRFYLPNADEENITAELKDGVLNIVVPKVEESSKQKHISIK</sequence>
<name>H3NQC6_9FIRM</name>
<accession>H3NQC6</accession>
<dbReference type="SUPFAM" id="SSF49764">
    <property type="entry name" value="HSP20-like chaperones"/>
    <property type="match status" value="1"/>
</dbReference>
<dbReference type="CDD" id="cd06471">
    <property type="entry name" value="ACD_LpsHSP_like"/>
    <property type="match status" value="1"/>
</dbReference>
<dbReference type="PANTHER" id="PTHR46733:SF4">
    <property type="entry name" value="HEAT SHOCK PROTEIN 21, CHLOROPLASTIC"/>
    <property type="match status" value="1"/>
</dbReference>
<comment type="similarity">
    <text evidence="2 3">Belongs to the small heat shock protein (HSP20) family.</text>
</comment>
<dbReference type="RefSeq" id="WP_005399052.1">
    <property type="nucleotide sequence ID" value="NZ_JH601088.1"/>
</dbReference>
<dbReference type="Pfam" id="PF00011">
    <property type="entry name" value="HSP20"/>
    <property type="match status" value="1"/>
</dbReference>
<dbReference type="HOGENOM" id="CLU_046737_8_3_9"/>
<keyword evidence="6" id="KW-1185">Reference proteome</keyword>
<reference evidence="5 6" key="1">
    <citation type="submission" date="2012-01" db="EMBL/GenBank/DDBJ databases">
        <title>The Genome Sequence of Helcococcus kunzii ATCC 51366.</title>
        <authorList>
            <consortium name="The Broad Institute Genome Sequencing Platform"/>
            <person name="Earl A."/>
            <person name="Ward D."/>
            <person name="Feldgarden M."/>
            <person name="Gevers D."/>
            <person name="Huys G."/>
            <person name="Young S.K."/>
            <person name="Zeng Q."/>
            <person name="Gargeya S."/>
            <person name="Fitzgerald M."/>
            <person name="Haas B."/>
            <person name="Abouelleil A."/>
            <person name="Alvarado L."/>
            <person name="Arachchi H.M."/>
            <person name="Berlin A."/>
            <person name="Chapman S.B."/>
            <person name="Gearin G."/>
            <person name="Goldberg J."/>
            <person name="Griggs A."/>
            <person name="Gujja S."/>
            <person name="Hansen M."/>
            <person name="Heiman D."/>
            <person name="Howarth C."/>
            <person name="Larimer J."/>
            <person name="Lui A."/>
            <person name="MacDonald P.J.P."/>
            <person name="McCowen C."/>
            <person name="Montmayeur A."/>
            <person name="Murphy C."/>
            <person name="Neiman D."/>
            <person name="Pearson M."/>
            <person name="Priest M."/>
            <person name="Roberts A."/>
            <person name="Saif S."/>
            <person name="Shea T."/>
            <person name="Sisk P."/>
            <person name="Stolte C."/>
            <person name="Sykes S."/>
            <person name="Wortman J."/>
            <person name="Nusbaum C."/>
            <person name="Birren B."/>
        </authorList>
    </citation>
    <scope>NUCLEOTIDE SEQUENCE [LARGE SCALE GENOMIC DNA]</scope>
    <source>
        <strain evidence="5 6">ATCC 51366</strain>
    </source>
</reference>
<dbReference type="PROSITE" id="PS01031">
    <property type="entry name" value="SHSP"/>
    <property type="match status" value="1"/>
</dbReference>
<proteinExistence type="inferred from homology"/>
<evidence type="ECO:0000256" key="3">
    <source>
        <dbReference type="RuleBase" id="RU003616"/>
    </source>
</evidence>
<dbReference type="PANTHER" id="PTHR46733">
    <property type="entry name" value="26.5 KDA HEAT SHOCK PROTEIN, MITOCHONDRIAL"/>
    <property type="match status" value="1"/>
</dbReference>
<dbReference type="GO" id="GO:0009408">
    <property type="term" value="P:response to heat"/>
    <property type="evidence" value="ECO:0007669"/>
    <property type="project" value="InterPro"/>
</dbReference>
<evidence type="ECO:0000256" key="1">
    <source>
        <dbReference type="ARBA" id="ARBA00023016"/>
    </source>
</evidence>
<feature type="domain" description="SHSP" evidence="4">
    <location>
        <begin position="33"/>
        <end position="143"/>
    </location>
</feature>
<keyword evidence="1" id="KW-0346">Stress response</keyword>
<dbReference type="EMBL" id="AGEI01000028">
    <property type="protein sequence ID" value="EHR32606.1"/>
    <property type="molecule type" value="Genomic_DNA"/>
</dbReference>
<dbReference type="eggNOG" id="COG0071">
    <property type="taxonomic scope" value="Bacteria"/>
</dbReference>
<dbReference type="GeneID" id="96999485"/>
<evidence type="ECO:0000259" key="4">
    <source>
        <dbReference type="PROSITE" id="PS01031"/>
    </source>
</evidence>
<comment type="caution">
    <text evidence="5">The sequence shown here is derived from an EMBL/GenBank/DDBJ whole genome shotgun (WGS) entry which is preliminary data.</text>
</comment>
<dbReference type="OrthoDB" id="9811615at2"/>
<dbReference type="Proteomes" id="UP000004191">
    <property type="component" value="Unassembled WGS sequence"/>
</dbReference>
<evidence type="ECO:0000256" key="2">
    <source>
        <dbReference type="PROSITE-ProRule" id="PRU00285"/>
    </source>
</evidence>
<dbReference type="STRING" id="883114.HMPREF9709_01537"/>
<dbReference type="Gene3D" id="2.60.40.790">
    <property type="match status" value="1"/>
</dbReference>
<organism evidence="5 6">
    <name type="scientific">Helcococcus kunzii ATCC 51366</name>
    <dbReference type="NCBI Taxonomy" id="883114"/>
    <lineage>
        <taxon>Bacteria</taxon>
        <taxon>Bacillati</taxon>
        <taxon>Bacillota</taxon>
        <taxon>Tissierellia</taxon>
        <taxon>Tissierellales</taxon>
        <taxon>Peptoniphilaceae</taxon>
        <taxon>Helcococcus</taxon>
    </lineage>
</organism>